<proteinExistence type="predicted"/>
<dbReference type="EMBL" id="KN823049">
    <property type="protein sequence ID" value="KIO25050.1"/>
    <property type="molecule type" value="Genomic_DNA"/>
</dbReference>
<reference evidence="1 2" key="1">
    <citation type="submission" date="2014-04" db="EMBL/GenBank/DDBJ databases">
        <authorList>
            <consortium name="DOE Joint Genome Institute"/>
            <person name="Kuo A."/>
            <person name="Girlanda M."/>
            <person name="Perotto S."/>
            <person name="Kohler A."/>
            <person name="Nagy L.G."/>
            <person name="Floudas D."/>
            <person name="Copeland A."/>
            <person name="Barry K.W."/>
            <person name="Cichocki N."/>
            <person name="Veneault-Fourrey C."/>
            <person name="LaButti K."/>
            <person name="Lindquist E.A."/>
            <person name="Lipzen A."/>
            <person name="Lundell T."/>
            <person name="Morin E."/>
            <person name="Murat C."/>
            <person name="Sun H."/>
            <person name="Tunlid A."/>
            <person name="Henrissat B."/>
            <person name="Grigoriev I.V."/>
            <person name="Hibbett D.S."/>
            <person name="Martin F."/>
            <person name="Nordberg H.P."/>
            <person name="Cantor M.N."/>
            <person name="Hua S.X."/>
        </authorList>
    </citation>
    <scope>NUCLEOTIDE SEQUENCE [LARGE SCALE GENOMIC DNA]</scope>
    <source>
        <strain evidence="1 2">MUT 4182</strain>
    </source>
</reference>
<gene>
    <name evidence="1" type="ORF">M407DRAFT_8604</name>
</gene>
<evidence type="ECO:0000313" key="1">
    <source>
        <dbReference type="EMBL" id="KIO25050.1"/>
    </source>
</evidence>
<dbReference type="InterPro" id="IPR046521">
    <property type="entry name" value="DUF6698"/>
</dbReference>
<dbReference type="HOGENOM" id="CLU_035918_3_2_1"/>
<dbReference type="STRING" id="1051891.A0A0C3Q6M4"/>
<dbReference type="Proteomes" id="UP000054248">
    <property type="component" value="Unassembled WGS sequence"/>
</dbReference>
<dbReference type="OrthoDB" id="3220614at2759"/>
<reference evidence="2" key="2">
    <citation type="submission" date="2015-01" db="EMBL/GenBank/DDBJ databases">
        <title>Evolutionary Origins and Diversification of the Mycorrhizal Mutualists.</title>
        <authorList>
            <consortium name="DOE Joint Genome Institute"/>
            <consortium name="Mycorrhizal Genomics Consortium"/>
            <person name="Kohler A."/>
            <person name="Kuo A."/>
            <person name="Nagy L.G."/>
            <person name="Floudas D."/>
            <person name="Copeland A."/>
            <person name="Barry K.W."/>
            <person name="Cichocki N."/>
            <person name="Veneault-Fourrey C."/>
            <person name="LaButti K."/>
            <person name="Lindquist E.A."/>
            <person name="Lipzen A."/>
            <person name="Lundell T."/>
            <person name="Morin E."/>
            <person name="Murat C."/>
            <person name="Riley R."/>
            <person name="Ohm R."/>
            <person name="Sun H."/>
            <person name="Tunlid A."/>
            <person name="Henrissat B."/>
            <person name="Grigoriev I.V."/>
            <person name="Hibbett D.S."/>
            <person name="Martin F."/>
        </authorList>
    </citation>
    <scope>NUCLEOTIDE SEQUENCE [LARGE SCALE GENOMIC DNA]</scope>
    <source>
        <strain evidence="2">MUT 4182</strain>
    </source>
</reference>
<organism evidence="1 2">
    <name type="scientific">Tulasnella calospora MUT 4182</name>
    <dbReference type="NCBI Taxonomy" id="1051891"/>
    <lineage>
        <taxon>Eukaryota</taxon>
        <taxon>Fungi</taxon>
        <taxon>Dikarya</taxon>
        <taxon>Basidiomycota</taxon>
        <taxon>Agaricomycotina</taxon>
        <taxon>Agaricomycetes</taxon>
        <taxon>Cantharellales</taxon>
        <taxon>Tulasnellaceae</taxon>
        <taxon>Tulasnella</taxon>
    </lineage>
</organism>
<accession>A0A0C3Q6M4</accession>
<sequence>MTILQHGVEILAQHNAGDIDELPSVRLVFDQTCLGPGRSDDTNGLKKAVADWVSNSEGRVHRNSKTGRGFNNVVTARLLAPPRYDVNDPMTLRKLRDELIRPSVTEYPPFLYKDFTIDPENLIDGLFESDILLKACRFTHKSSLLQAARHILIGPSSADSLETSNRSTRLGNAALNNMRGVTLPFMAYVCTQVRFALSSDEVFGNNSDRGFDIYAFYQNILEALREEELADDVEVLQSRWNDIIFGGAKAEELEEASGTLSQILAQRSG</sequence>
<name>A0A0C3Q6M4_9AGAM</name>
<protein>
    <submittedName>
        <fullName evidence="1">Uncharacterized protein</fullName>
    </submittedName>
</protein>
<dbReference type="AlphaFoldDB" id="A0A0C3Q6M4"/>
<evidence type="ECO:0000313" key="2">
    <source>
        <dbReference type="Proteomes" id="UP000054248"/>
    </source>
</evidence>
<keyword evidence="2" id="KW-1185">Reference proteome</keyword>
<dbReference type="Pfam" id="PF20414">
    <property type="entry name" value="DUF6698"/>
    <property type="match status" value="1"/>
</dbReference>